<evidence type="ECO:0000313" key="2">
    <source>
        <dbReference type="Proteomes" id="UP001060215"/>
    </source>
</evidence>
<protein>
    <submittedName>
        <fullName evidence="1">Kinesin-like protein KIN-5B</fullName>
    </submittedName>
</protein>
<dbReference type="Proteomes" id="UP001060215">
    <property type="component" value="Chromosome 6"/>
</dbReference>
<comment type="caution">
    <text evidence="1">The sequence shown here is derived from an EMBL/GenBank/DDBJ whole genome shotgun (WGS) entry which is preliminary data.</text>
</comment>
<keyword evidence="2" id="KW-1185">Reference proteome</keyword>
<proteinExistence type="predicted"/>
<organism evidence="1 2">
    <name type="scientific">Camellia lanceoleosa</name>
    <dbReference type="NCBI Taxonomy" id="1840588"/>
    <lineage>
        <taxon>Eukaryota</taxon>
        <taxon>Viridiplantae</taxon>
        <taxon>Streptophyta</taxon>
        <taxon>Embryophyta</taxon>
        <taxon>Tracheophyta</taxon>
        <taxon>Spermatophyta</taxon>
        <taxon>Magnoliopsida</taxon>
        <taxon>eudicotyledons</taxon>
        <taxon>Gunneridae</taxon>
        <taxon>Pentapetalae</taxon>
        <taxon>asterids</taxon>
        <taxon>Ericales</taxon>
        <taxon>Theaceae</taxon>
        <taxon>Camellia</taxon>
    </lineage>
</organism>
<gene>
    <name evidence="1" type="ORF">LOK49_LG03G03305</name>
</gene>
<name>A0ACC0I831_9ERIC</name>
<accession>A0ACC0I831</accession>
<sequence length="282" mass="31406">MSNTKGNGSSWMQVAEVSEDIPSNGCIHEEVKTTDDNLRRDQENLEELLSEMALLKERNKSMEGELKEMQERYSEISLKFAEVEGEGQQLVMTKLAARLNEDGVLPEFGSVAPERPSPVSVLDDTMYRDDALSPVKQMPDLLKAQICIVEIESIVKEKICANHGAYEEFVSRSSSINAEYEAKAYDTQAVIKDSLINQAEQCLRKDYLVDQHTSTTPELKIIAVPSLASIEEMRTPAVGDLMVNFTRPNLGCTKSKIQQHQQGLCLGASPNGRTPFADVNFF</sequence>
<dbReference type="EMBL" id="CM045763">
    <property type="protein sequence ID" value="KAI8021304.1"/>
    <property type="molecule type" value="Genomic_DNA"/>
</dbReference>
<evidence type="ECO:0000313" key="1">
    <source>
        <dbReference type="EMBL" id="KAI8021304.1"/>
    </source>
</evidence>
<reference evidence="1 2" key="1">
    <citation type="journal article" date="2022" name="Plant J.">
        <title>Chromosome-level genome of Camellia lanceoleosa provides a valuable resource for understanding genome evolution and self-incompatibility.</title>
        <authorList>
            <person name="Gong W."/>
            <person name="Xiao S."/>
            <person name="Wang L."/>
            <person name="Liao Z."/>
            <person name="Chang Y."/>
            <person name="Mo W."/>
            <person name="Hu G."/>
            <person name="Li W."/>
            <person name="Zhao G."/>
            <person name="Zhu H."/>
            <person name="Hu X."/>
            <person name="Ji K."/>
            <person name="Xiang X."/>
            <person name="Song Q."/>
            <person name="Yuan D."/>
            <person name="Jin S."/>
            <person name="Zhang L."/>
        </authorList>
    </citation>
    <scope>NUCLEOTIDE SEQUENCE [LARGE SCALE GENOMIC DNA]</scope>
    <source>
        <strain evidence="1">SQ_2022a</strain>
    </source>
</reference>